<accession>A0AAX2BAQ2</accession>
<protein>
    <submittedName>
        <fullName evidence="1">Uncharacterized protein</fullName>
    </submittedName>
</protein>
<gene>
    <name evidence="1" type="ORF">SAMEA2273558_04854</name>
</gene>
<sequence length="199" mass="22533">MLLRLIRLRGQRAGGFAIRQRDTVTRNRLHLPDTVGHIAALQVTFAEAHSVPLRHGDLFLAIKRHTFSRGFTGRDKSLLSVTVCQGDQLIILIHFADTVVYVINQRHRLLVSRPGRQFAQFTVTDVTRDQHRQGDFLFAGFPVLPPCVMDQTVQRPAVLVQVGDHQRLRLCLRGPSGIVLHQRLVERRGLTCRQGFPLA</sequence>
<proteinExistence type="predicted"/>
<evidence type="ECO:0000313" key="2">
    <source>
        <dbReference type="Proteomes" id="UP000077826"/>
    </source>
</evidence>
<comment type="caution">
    <text evidence="1">The sequence shown here is derived from an EMBL/GenBank/DDBJ whole genome shotgun (WGS) entry which is preliminary data.</text>
</comment>
<name>A0AAX2BAQ2_KLEPN</name>
<dbReference type="Proteomes" id="UP000077826">
    <property type="component" value="Unassembled WGS sequence"/>
</dbReference>
<organism evidence="1 2">
    <name type="scientific">Klebsiella pneumoniae</name>
    <dbReference type="NCBI Taxonomy" id="573"/>
    <lineage>
        <taxon>Bacteria</taxon>
        <taxon>Pseudomonadati</taxon>
        <taxon>Pseudomonadota</taxon>
        <taxon>Gammaproteobacteria</taxon>
        <taxon>Enterobacterales</taxon>
        <taxon>Enterobacteriaceae</taxon>
        <taxon>Klebsiella/Raoultella group</taxon>
        <taxon>Klebsiella</taxon>
        <taxon>Klebsiella pneumoniae complex</taxon>
    </lineage>
</organism>
<reference evidence="1 2" key="1">
    <citation type="submission" date="2016-04" db="EMBL/GenBank/DDBJ databases">
        <authorList>
            <consortium name="Pathogen Informatics"/>
        </authorList>
    </citation>
    <scope>NUCLEOTIDE SEQUENCE [LARGE SCALE GENOMIC DNA]</scope>
    <source>
        <strain evidence="2">k480</strain>
    </source>
</reference>
<dbReference type="AlphaFoldDB" id="A0AAX2BAQ2"/>
<evidence type="ECO:0000313" key="1">
    <source>
        <dbReference type="EMBL" id="SAT76734.1"/>
    </source>
</evidence>
<dbReference type="EMBL" id="FLDK01000014">
    <property type="protein sequence ID" value="SAT76734.1"/>
    <property type="molecule type" value="Genomic_DNA"/>
</dbReference>